<dbReference type="Pfam" id="PF13359">
    <property type="entry name" value="DDE_Tnp_4"/>
    <property type="match status" value="1"/>
</dbReference>
<evidence type="ECO:0000256" key="4">
    <source>
        <dbReference type="ARBA" id="ARBA00022833"/>
    </source>
</evidence>
<comment type="caution">
    <text evidence="8">The sequence shown here is derived from an EMBL/GenBank/DDBJ whole genome shotgun (WGS) entry which is preliminary data.</text>
</comment>
<evidence type="ECO:0000256" key="5">
    <source>
        <dbReference type="ARBA" id="ARBA00023125"/>
    </source>
</evidence>
<dbReference type="AlphaFoldDB" id="A0AAU9TN03"/>
<keyword evidence="9" id="KW-1185">Reference proteome</keyword>
<dbReference type="SMART" id="SM00980">
    <property type="entry name" value="THAP"/>
    <property type="match status" value="1"/>
</dbReference>
<evidence type="ECO:0000256" key="1">
    <source>
        <dbReference type="ARBA" id="ARBA00001968"/>
    </source>
</evidence>
<evidence type="ECO:0000259" key="7">
    <source>
        <dbReference type="PROSITE" id="PS50950"/>
    </source>
</evidence>
<gene>
    <name evidence="8" type="ORF">EEDITHA_LOCUS3419</name>
</gene>
<dbReference type="InterPro" id="IPR038441">
    <property type="entry name" value="THAP_Znf_sf"/>
</dbReference>
<dbReference type="PANTHER" id="PTHR23080:SF133">
    <property type="entry name" value="SI:CH211-262I1.5-RELATED"/>
    <property type="match status" value="1"/>
</dbReference>
<dbReference type="GO" id="GO:0008270">
    <property type="term" value="F:zinc ion binding"/>
    <property type="evidence" value="ECO:0007669"/>
    <property type="project" value="UniProtKB-KW"/>
</dbReference>
<dbReference type="PROSITE" id="PS50950">
    <property type="entry name" value="ZF_THAP"/>
    <property type="match status" value="1"/>
</dbReference>
<keyword evidence="4" id="KW-0862">Zinc</keyword>
<evidence type="ECO:0000256" key="3">
    <source>
        <dbReference type="ARBA" id="ARBA00022771"/>
    </source>
</evidence>
<protein>
    <recommendedName>
        <fullName evidence="7">THAP-type domain-containing protein</fullName>
    </recommendedName>
</protein>
<feature type="domain" description="THAP-type" evidence="7">
    <location>
        <begin position="1"/>
        <end position="79"/>
    </location>
</feature>
<evidence type="ECO:0000313" key="9">
    <source>
        <dbReference type="Proteomes" id="UP001153954"/>
    </source>
</evidence>
<dbReference type="Gene3D" id="6.20.210.20">
    <property type="entry name" value="THAP domain"/>
    <property type="match status" value="1"/>
</dbReference>
<comment type="cofactor">
    <cofactor evidence="1">
        <name>a divalent metal cation</name>
        <dbReference type="ChEBI" id="CHEBI:60240"/>
    </cofactor>
</comment>
<proteinExistence type="predicted"/>
<reference evidence="8" key="1">
    <citation type="submission" date="2022-03" db="EMBL/GenBank/DDBJ databases">
        <authorList>
            <person name="Tunstrom K."/>
        </authorList>
    </citation>
    <scope>NUCLEOTIDE SEQUENCE</scope>
</reference>
<sequence>MPRCAATGCNNNGNHSFPKDLRIRRLWEKALKRRNFKAKNSSRLCSEHFIESDYEGVSSSTGLPQVHRYLKKTAIPTVFAWKKPTTAASIAREQRYLKRNSRKKLVFPSTSATEIDTNIPSVLEDTIEVLSQVPDFQVEVELMTSPAQEIRVAPPPSTPNTVSTQTPHLFRFFSSDDMLSDARSILFYTGLEDIAKFNLVFSTLLPMAHHLNYRGSQVINISVMDQFLLMLVKLRRNKPDFEMAKMFGISTTAVGNIFVTWVNFVYELWKKIDIWPSRSLVNYYMPDLFKQYHPATRVIIDSTEIPISKPKNPTAQQATFSSYKHHNTIKFLVGATPGGLISFCSDGYAGSTSDRQITERSSLLAVSDEKDAIMADRGFDVQDLFEQKDVAIYTPTFLKGLSQLPGVKLKHDRQLARNRIHIERLIGLTKTFKILKSDVNSFYVPLLSRIFFICVMLCNFKEGIVI</sequence>
<dbReference type="InterPro" id="IPR006612">
    <property type="entry name" value="THAP_Znf"/>
</dbReference>
<dbReference type="SMART" id="SM00692">
    <property type="entry name" value="DM3"/>
    <property type="match status" value="1"/>
</dbReference>
<dbReference type="SUPFAM" id="SSF57716">
    <property type="entry name" value="Glucocorticoid receptor-like (DNA-binding domain)"/>
    <property type="match status" value="1"/>
</dbReference>
<dbReference type="InterPro" id="IPR027805">
    <property type="entry name" value="Transposase_HTH_dom"/>
</dbReference>
<accession>A0AAU9TN03</accession>
<dbReference type="EMBL" id="CAKOGL010000006">
    <property type="protein sequence ID" value="CAH2087126.1"/>
    <property type="molecule type" value="Genomic_DNA"/>
</dbReference>
<keyword evidence="5 6" id="KW-0238">DNA-binding</keyword>
<organism evidence="8 9">
    <name type="scientific">Euphydryas editha</name>
    <name type="common">Edith's checkerspot</name>
    <dbReference type="NCBI Taxonomy" id="104508"/>
    <lineage>
        <taxon>Eukaryota</taxon>
        <taxon>Metazoa</taxon>
        <taxon>Ecdysozoa</taxon>
        <taxon>Arthropoda</taxon>
        <taxon>Hexapoda</taxon>
        <taxon>Insecta</taxon>
        <taxon>Pterygota</taxon>
        <taxon>Neoptera</taxon>
        <taxon>Endopterygota</taxon>
        <taxon>Lepidoptera</taxon>
        <taxon>Glossata</taxon>
        <taxon>Ditrysia</taxon>
        <taxon>Papilionoidea</taxon>
        <taxon>Nymphalidae</taxon>
        <taxon>Nymphalinae</taxon>
        <taxon>Euphydryas</taxon>
    </lineage>
</organism>
<keyword evidence="2" id="KW-0479">Metal-binding</keyword>
<dbReference type="InterPro" id="IPR027806">
    <property type="entry name" value="HARBI1_dom"/>
</dbReference>
<dbReference type="PANTHER" id="PTHR23080">
    <property type="entry name" value="THAP DOMAIN PROTEIN"/>
    <property type="match status" value="1"/>
</dbReference>
<evidence type="ECO:0000256" key="2">
    <source>
        <dbReference type="ARBA" id="ARBA00022723"/>
    </source>
</evidence>
<keyword evidence="3 6" id="KW-0863">Zinc-finger</keyword>
<name>A0AAU9TN03_EUPED</name>
<dbReference type="Pfam" id="PF05485">
    <property type="entry name" value="THAP"/>
    <property type="match status" value="1"/>
</dbReference>
<dbReference type="GO" id="GO:0003677">
    <property type="term" value="F:DNA binding"/>
    <property type="evidence" value="ECO:0007669"/>
    <property type="project" value="UniProtKB-UniRule"/>
</dbReference>
<evidence type="ECO:0000313" key="8">
    <source>
        <dbReference type="EMBL" id="CAH2087126.1"/>
    </source>
</evidence>
<evidence type="ECO:0000256" key="6">
    <source>
        <dbReference type="PROSITE-ProRule" id="PRU00309"/>
    </source>
</evidence>
<dbReference type="Proteomes" id="UP001153954">
    <property type="component" value="Unassembled WGS sequence"/>
</dbReference>
<dbReference type="Pfam" id="PF13613">
    <property type="entry name" value="HTH_Tnp_4"/>
    <property type="match status" value="1"/>
</dbReference>